<feature type="compositionally biased region" description="Acidic residues" evidence="12">
    <location>
        <begin position="34"/>
        <end position="46"/>
    </location>
</feature>
<dbReference type="HOGENOM" id="CLU_057217_5_2_9"/>
<keyword evidence="14" id="KW-1185">Reference proteome</keyword>
<evidence type="ECO:0000313" key="13">
    <source>
        <dbReference type="EMBL" id="EFM26310.1"/>
    </source>
</evidence>
<evidence type="ECO:0000256" key="12">
    <source>
        <dbReference type="SAM" id="MobiDB-lite"/>
    </source>
</evidence>
<comment type="function">
    <text evidence="7 10">Participates actively in the response to hyperosmotic and heat shock by preventing the aggregation of stress-denatured proteins, in association with DnaK and GrpE. It is the nucleotide exchange factor for DnaK and may function as a thermosensor. Unfolded proteins bind initially to DnaJ; upon interaction with the DnaJ-bound protein, DnaK hydrolyzes its bound ATP, resulting in the formation of a stable complex. GrpE releases ADP from DnaK; ATP binding to DnaK triggers the release of the substrate protein, thus completing the reaction cycle. Several rounds of ATP-dependent interactions between DnaJ, DnaK and GrpE are required for fully efficient folding.</text>
</comment>
<dbReference type="InterPro" id="IPR000740">
    <property type="entry name" value="GrpE"/>
</dbReference>
<keyword evidence="5 10" id="KW-0346">Stress response</keyword>
<dbReference type="GO" id="GO:0005737">
    <property type="term" value="C:cytoplasm"/>
    <property type="evidence" value="ECO:0007669"/>
    <property type="project" value="UniProtKB-SubCell"/>
</dbReference>
<dbReference type="GO" id="GO:0042803">
    <property type="term" value="F:protein homodimerization activity"/>
    <property type="evidence" value="ECO:0007669"/>
    <property type="project" value="InterPro"/>
</dbReference>
<dbReference type="InterPro" id="IPR009012">
    <property type="entry name" value="GrpE_head"/>
</dbReference>
<comment type="subunit">
    <text evidence="3 10">Homodimer.</text>
</comment>
<dbReference type="eggNOG" id="COG0576">
    <property type="taxonomic scope" value="Bacteria"/>
</dbReference>
<evidence type="ECO:0000256" key="2">
    <source>
        <dbReference type="ARBA" id="ARBA00009054"/>
    </source>
</evidence>
<dbReference type="PANTHER" id="PTHR21237:SF23">
    <property type="entry name" value="GRPE PROTEIN HOMOLOG, MITOCHONDRIAL"/>
    <property type="match status" value="1"/>
</dbReference>
<dbReference type="RefSeq" id="WP_008900917.1">
    <property type="nucleotide sequence ID" value="NZ_GL397071.1"/>
</dbReference>
<dbReference type="InterPro" id="IPR013805">
    <property type="entry name" value="GrpE_CC"/>
</dbReference>
<keyword evidence="4 10" id="KW-0963">Cytoplasm</keyword>
<comment type="similarity">
    <text evidence="2 10 11">Belongs to the GrpE family.</text>
</comment>
<dbReference type="SUPFAM" id="SSF58014">
    <property type="entry name" value="Coiled-coil domain of nucleotide exchange factor GrpE"/>
    <property type="match status" value="1"/>
</dbReference>
<dbReference type="GO" id="GO:0051082">
    <property type="term" value="F:unfolded protein binding"/>
    <property type="evidence" value="ECO:0007669"/>
    <property type="project" value="TreeGrafter"/>
</dbReference>
<dbReference type="Proteomes" id="UP000003280">
    <property type="component" value="Unassembled WGS sequence"/>
</dbReference>
<evidence type="ECO:0000256" key="9">
    <source>
        <dbReference type="ARBA" id="ARBA00076414"/>
    </source>
</evidence>
<evidence type="ECO:0000256" key="8">
    <source>
        <dbReference type="ARBA" id="ARBA00072274"/>
    </source>
</evidence>
<evidence type="ECO:0000256" key="10">
    <source>
        <dbReference type="HAMAP-Rule" id="MF_01151"/>
    </source>
</evidence>
<dbReference type="CDD" id="cd00446">
    <property type="entry name" value="GrpE"/>
    <property type="match status" value="1"/>
</dbReference>
<dbReference type="PANTHER" id="PTHR21237">
    <property type="entry name" value="GRPE PROTEIN"/>
    <property type="match status" value="1"/>
</dbReference>
<evidence type="ECO:0000256" key="5">
    <source>
        <dbReference type="ARBA" id="ARBA00023016"/>
    </source>
</evidence>
<dbReference type="STRING" id="862517.HMPREF9225_0081"/>
<dbReference type="GO" id="GO:0000774">
    <property type="term" value="F:adenyl-nucleotide exchange factor activity"/>
    <property type="evidence" value="ECO:0007669"/>
    <property type="project" value="InterPro"/>
</dbReference>
<dbReference type="Gene3D" id="2.30.22.10">
    <property type="entry name" value="Head domain of nucleotide exchange factor GrpE"/>
    <property type="match status" value="1"/>
</dbReference>
<dbReference type="Pfam" id="PF01025">
    <property type="entry name" value="GrpE"/>
    <property type="match status" value="1"/>
</dbReference>
<dbReference type="SUPFAM" id="SSF51064">
    <property type="entry name" value="Head domain of nucleotide exchange factor GrpE"/>
    <property type="match status" value="1"/>
</dbReference>
<evidence type="ECO:0000313" key="14">
    <source>
        <dbReference type="Proteomes" id="UP000003280"/>
    </source>
</evidence>
<feature type="region of interest" description="Disordered" evidence="12">
    <location>
        <begin position="1"/>
        <end position="62"/>
    </location>
</feature>
<name>E0NIU2_9FIRM</name>
<dbReference type="OrthoDB" id="9812586at2"/>
<dbReference type="HAMAP" id="MF_01151">
    <property type="entry name" value="GrpE"/>
    <property type="match status" value="1"/>
</dbReference>
<protein>
    <recommendedName>
        <fullName evidence="8 10">Protein GrpE</fullName>
    </recommendedName>
    <alternativeName>
        <fullName evidence="9 10">HSP-70 cofactor</fullName>
    </alternativeName>
</protein>
<evidence type="ECO:0000256" key="6">
    <source>
        <dbReference type="ARBA" id="ARBA00023186"/>
    </source>
</evidence>
<comment type="subcellular location">
    <subcellularLocation>
        <location evidence="1 10">Cytoplasm</location>
    </subcellularLocation>
</comment>
<evidence type="ECO:0000256" key="11">
    <source>
        <dbReference type="RuleBase" id="RU004478"/>
    </source>
</evidence>
<dbReference type="PRINTS" id="PR00773">
    <property type="entry name" value="GRPEPROTEIN"/>
</dbReference>
<gene>
    <name evidence="10 13" type="primary">grpE</name>
    <name evidence="13" type="ORF">HMPREF9225_0081</name>
</gene>
<proteinExistence type="inferred from homology"/>
<sequence>MYKNEDIDNLEQWQDLNEDYDEINKDKDSSSESEILEPEILEPEILEPERDSSYVEPEDQDDELENMKDQFIRLQADFQNYKRRAEKDRINYMNMGLEKLAQDILPVVDNFERAIDSAENHDSFYDGIVLIERSLVEVLNKFEIKEIDCLNKPFDPNFEHAVLLSEEEGVESGLVTEVLQKGYTIDGKVLRPAMVKVSK</sequence>
<dbReference type="GO" id="GO:0006457">
    <property type="term" value="P:protein folding"/>
    <property type="evidence" value="ECO:0007669"/>
    <property type="project" value="InterPro"/>
</dbReference>
<evidence type="ECO:0000256" key="7">
    <source>
        <dbReference type="ARBA" id="ARBA00053401"/>
    </source>
</evidence>
<dbReference type="AlphaFoldDB" id="E0NIU2"/>
<evidence type="ECO:0000256" key="3">
    <source>
        <dbReference type="ARBA" id="ARBA00011738"/>
    </source>
</evidence>
<evidence type="ECO:0000256" key="4">
    <source>
        <dbReference type="ARBA" id="ARBA00022490"/>
    </source>
</evidence>
<dbReference type="Gene3D" id="3.90.20.20">
    <property type="match status" value="1"/>
</dbReference>
<comment type="caution">
    <text evidence="13">The sequence shown here is derived from an EMBL/GenBank/DDBJ whole genome shotgun (WGS) entry which is preliminary data.</text>
</comment>
<accession>E0NIU2</accession>
<organism evidence="13 14">
    <name type="scientific">Peptoniphilus duerdenii ATCC BAA-1640</name>
    <dbReference type="NCBI Taxonomy" id="862517"/>
    <lineage>
        <taxon>Bacteria</taxon>
        <taxon>Bacillati</taxon>
        <taxon>Bacillota</taxon>
        <taxon>Tissierellia</taxon>
        <taxon>Tissierellales</taxon>
        <taxon>Peptoniphilaceae</taxon>
        <taxon>Peptoniphilus</taxon>
    </lineage>
</organism>
<evidence type="ECO:0000256" key="1">
    <source>
        <dbReference type="ARBA" id="ARBA00004496"/>
    </source>
</evidence>
<dbReference type="FunFam" id="2.30.22.10:FF:000001">
    <property type="entry name" value="Protein GrpE"/>
    <property type="match status" value="1"/>
</dbReference>
<dbReference type="EMBL" id="AEEH01000010">
    <property type="protein sequence ID" value="EFM26310.1"/>
    <property type="molecule type" value="Genomic_DNA"/>
</dbReference>
<reference evidence="13 14" key="1">
    <citation type="submission" date="2010-07" db="EMBL/GenBank/DDBJ databases">
        <authorList>
            <person name="Muzny D."/>
            <person name="Qin X."/>
            <person name="Deng J."/>
            <person name="Jiang H."/>
            <person name="Liu Y."/>
            <person name="Qu J."/>
            <person name="Song X.-Z."/>
            <person name="Zhang L."/>
            <person name="Thornton R."/>
            <person name="Coyle M."/>
            <person name="Francisco L."/>
            <person name="Jackson L."/>
            <person name="Javaid M."/>
            <person name="Korchina V."/>
            <person name="Kovar C."/>
            <person name="Mata R."/>
            <person name="Mathew T."/>
            <person name="Ngo R."/>
            <person name="Nguyen L."/>
            <person name="Nguyen N."/>
            <person name="Okwuonu G."/>
            <person name="Ongeri F."/>
            <person name="Pham C."/>
            <person name="Simmons D."/>
            <person name="Wilczek-Boney K."/>
            <person name="Hale W."/>
            <person name="Jakkamsetti A."/>
            <person name="Pham P."/>
            <person name="Ruth R."/>
            <person name="San Lucas F."/>
            <person name="Warren J."/>
            <person name="Zhang J."/>
            <person name="Zhao Z."/>
            <person name="Zhou C."/>
            <person name="Zhu D."/>
            <person name="Lee S."/>
            <person name="Bess C."/>
            <person name="Blankenburg K."/>
            <person name="Forbes L."/>
            <person name="Fu Q."/>
            <person name="Gubbala S."/>
            <person name="Hirani K."/>
            <person name="Jayaseelan J.C."/>
            <person name="Lara F."/>
            <person name="Munidasa M."/>
            <person name="Palculict T."/>
            <person name="Patil S."/>
            <person name="Pu L.-L."/>
            <person name="Saada N."/>
            <person name="Tang L."/>
            <person name="Weissenberger G."/>
            <person name="Zhu Y."/>
            <person name="Hemphill L."/>
            <person name="Shang Y."/>
            <person name="Youmans B."/>
            <person name="Ayvaz T."/>
            <person name="Ross M."/>
            <person name="Santibanez J."/>
            <person name="Aqrawi P."/>
            <person name="Gross S."/>
            <person name="Joshi V."/>
            <person name="Fowler G."/>
            <person name="Nazareth L."/>
            <person name="Reid J."/>
            <person name="Worley K."/>
            <person name="Petrosino J."/>
            <person name="Highlander S."/>
            <person name="Gibbs R."/>
        </authorList>
    </citation>
    <scope>NUCLEOTIDE SEQUENCE [LARGE SCALE GENOMIC DNA]</scope>
    <source>
        <strain evidence="13 14">ATCC BAA-1640</strain>
    </source>
</reference>
<dbReference type="NCBIfam" id="NF010738">
    <property type="entry name" value="PRK14140.1"/>
    <property type="match status" value="1"/>
</dbReference>
<dbReference type="GO" id="GO:0051087">
    <property type="term" value="F:protein-folding chaperone binding"/>
    <property type="evidence" value="ECO:0007669"/>
    <property type="project" value="InterPro"/>
</dbReference>
<keyword evidence="6 10" id="KW-0143">Chaperone</keyword>